<dbReference type="EMBL" id="VUMG01000002">
    <property type="protein sequence ID" value="MSS45291.1"/>
    <property type="molecule type" value="Genomic_DNA"/>
</dbReference>
<comment type="caution">
    <text evidence="2">The sequence shown here is derived from an EMBL/GenBank/DDBJ whole genome shotgun (WGS) entry which is preliminary data.</text>
</comment>
<evidence type="ECO:0000256" key="1">
    <source>
        <dbReference type="SAM" id="MobiDB-lite"/>
    </source>
</evidence>
<protein>
    <submittedName>
        <fullName evidence="2">Uncharacterized protein</fullName>
    </submittedName>
</protein>
<organism evidence="2 3">
    <name type="scientific">Cutibacterium porci</name>
    <dbReference type="NCBI Taxonomy" id="2605781"/>
    <lineage>
        <taxon>Bacteria</taxon>
        <taxon>Bacillati</taxon>
        <taxon>Actinomycetota</taxon>
        <taxon>Actinomycetes</taxon>
        <taxon>Propionibacteriales</taxon>
        <taxon>Propionibacteriaceae</taxon>
        <taxon>Cutibacterium</taxon>
    </lineage>
</organism>
<dbReference type="Proteomes" id="UP000466104">
    <property type="component" value="Unassembled WGS sequence"/>
</dbReference>
<dbReference type="RefSeq" id="WP_154562402.1">
    <property type="nucleotide sequence ID" value="NZ_VUMG01000002.1"/>
</dbReference>
<gene>
    <name evidence="2" type="ORF">FYJ43_04365</name>
</gene>
<feature type="region of interest" description="Disordered" evidence="1">
    <location>
        <begin position="55"/>
        <end position="74"/>
    </location>
</feature>
<name>A0A7K0J5S1_9ACTN</name>
<evidence type="ECO:0000313" key="2">
    <source>
        <dbReference type="EMBL" id="MSS45291.1"/>
    </source>
</evidence>
<evidence type="ECO:0000313" key="3">
    <source>
        <dbReference type="Proteomes" id="UP000466104"/>
    </source>
</evidence>
<reference evidence="2 3" key="1">
    <citation type="submission" date="2019-08" db="EMBL/GenBank/DDBJ databases">
        <title>In-depth cultivation of the pig gut microbiome towards novel bacterial diversity and tailored functional studies.</title>
        <authorList>
            <person name="Wylensek D."/>
            <person name="Hitch T.C.A."/>
            <person name="Clavel T."/>
        </authorList>
    </citation>
    <scope>NUCLEOTIDE SEQUENCE [LARGE SCALE GENOMIC DNA]</scope>
    <source>
        <strain evidence="2 3">WCA-380-WT-3A</strain>
    </source>
</reference>
<keyword evidence="3" id="KW-1185">Reference proteome</keyword>
<sequence>MTDTQKIDWRRQIAEYVAGEHRVTRHADLCLDPELAAAIDEAQTAVALAQSAVDDAENTDGDNDSGRIGKATPLASARRDLKAAQKRLDTLTSQARDKTIRFVLSGLSSSEFSKIIAESDARPKDQRQQWQNINLPLRCLSAVTTVDGDPTDIDKNAAESLLKALPIGLLSPIYGAAIEACTAGQNIPF</sequence>
<proteinExistence type="predicted"/>
<accession>A0A7K0J5S1</accession>
<dbReference type="AlphaFoldDB" id="A0A7K0J5S1"/>